<sequence>MAEFIIGTEIKSDVPTIEVTVNPDRPLPIGRQRFQLVVVDDAGNVSRADEVVIIVADQSAPTAVIRAPSLVPSGQSFTLDGSASFDVGGGRVTTWVWTYAGPAV</sequence>
<evidence type="ECO:0000313" key="2">
    <source>
        <dbReference type="Proteomes" id="UP000001693"/>
    </source>
</evidence>
<dbReference type="HOGENOM" id="CLU_2246664_0_0_4"/>
<dbReference type="EMBL" id="CP001013">
    <property type="protein sequence ID" value="ACB35308.1"/>
    <property type="molecule type" value="Genomic_DNA"/>
</dbReference>
<evidence type="ECO:0000313" key="1">
    <source>
        <dbReference type="EMBL" id="ACB35308.1"/>
    </source>
</evidence>
<accession>B1Y027</accession>
<protein>
    <submittedName>
        <fullName evidence="1">Uncharacterized protein</fullName>
    </submittedName>
</protein>
<dbReference type="KEGG" id="lch:Lcho_3048"/>
<organism evidence="1 2">
    <name type="scientific">Leptothrix cholodnii (strain ATCC 51168 / LMG 8142 / SP-6)</name>
    <name type="common">Leptothrix discophora (strain SP-6)</name>
    <dbReference type="NCBI Taxonomy" id="395495"/>
    <lineage>
        <taxon>Bacteria</taxon>
        <taxon>Pseudomonadati</taxon>
        <taxon>Pseudomonadota</taxon>
        <taxon>Betaproteobacteria</taxon>
        <taxon>Burkholderiales</taxon>
        <taxon>Sphaerotilaceae</taxon>
        <taxon>Leptothrix</taxon>
    </lineage>
</organism>
<dbReference type="STRING" id="395495.Lcho_3048"/>
<gene>
    <name evidence="1" type="ordered locus">Lcho_3048</name>
</gene>
<name>B1Y027_LEPCP</name>
<dbReference type="AlphaFoldDB" id="B1Y027"/>
<keyword evidence="2" id="KW-1185">Reference proteome</keyword>
<dbReference type="RefSeq" id="WP_012348059.1">
    <property type="nucleotide sequence ID" value="NC_010524.1"/>
</dbReference>
<reference evidence="1 2" key="1">
    <citation type="submission" date="2008-03" db="EMBL/GenBank/DDBJ databases">
        <title>Complete sequence of Leptothrix cholodnii SP-6.</title>
        <authorList>
            <consortium name="US DOE Joint Genome Institute"/>
            <person name="Copeland A."/>
            <person name="Lucas S."/>
            <person name="Lapidus A."/>
            <person name="Glavina del Rio T."/>
            <person name="Dalin E."/>
            <person name="Tice H."/>
            <person name="Bruce D."/>
            <person name="Goodwin L."/>
            <person name="Pitluck S."/>
            <person name="Chertkov O."/>
            <person name="Brettin T."/>
            <person name="Detter J.C."/>
            <person name="Han C."/>
            <person name="Kuske C.R."/>
            <person name="Schmutz J."/>
            <person name="Larimer F."/>
            <person name="Land M."/>
            <person name="Hauser L."/>
            <person name="Kyrpides N."/>
            <person name="Lykidis A."/>
            <person name="Emerson D."/>
            <person name="Richardson P."/>
        </authorList>
    </citation>
    <scope>NUCLEOTIDE SEQUENCE [LARGE SCALE GENOMIC DNA]</scope>
    <source>
        <strain evidence="2">ATCC 51168 / LMG 8142 / SP-6</strain>
    </source>
</reference>
<dbReference type="Gene3D" id="3.30.420.430">
    <property type="match status" value="1"/>
</dbReference>
<dbReference type="OrthoDB" id="8527028at2"/>
<dbReference type="eggNOG" id="ENOG50344BM">
    <property type="taxonomic scope" value="Bacteria"/>
</dbReference>
<dbReference type="Proteomes" id="UP000001693">
    <property type="component" value="Chromosome"/>
</dbReference>
<proteinExistence type="predicted"/>